<evidence type="ECO:0000313" key="2">
    <source>
        <dbReference type="Proteomes" id="UP000294746"/>
    </source>
</evidence>
<name>A0A4R2RQS9_9BACL</name>
<keyword evidence="2" id="KW-1185">Reference proteome</keyword>
<evidence type="ECO:0000313" key="1">
    <source>
        <dbReference type="EMBL" id="TCP66510.1"/>
    </source>
</evidence>
<accession>A0A4R2RQS9</accession>
<gene>
    <name evidence="1" type="ORF">EDD57_12215</name>
</gene>
<organism evidence="1 2">
    <name type="scientific">Baia soyae</name>
    <dbReference type="NCBI Taxonomy" id="1544746"/>
    <lineage>
        <taxon>Bacteria</taxon>
        <taxon>Bacillati</taxon>
        <taxon>Bacillota</taxon>
        <taxon>Bacilli</taxon>
        <taxon>Bacillales</taxon>
        <taxon>Thermoactinomycetaceae</taxon>
        <taxon>Baia</taxon>
    </lineage>
</organism>
<protein>
    <submittedName>
        <fullName evidence="1">Uncharacterized protein</fullName>
    </submittedName>
</protein>
<dbReference type="AlphaFoldDB" id="A0A4R2RQS9"/>
<dbReference type="EMBL" id="SLXV01000022">
    <property type="protein sequence ID" value="TCP66510.1"/>
    <property type="molecule type" value="Genomic_DNA"/>
</dbReference>
<reference evidence="1 2" key="1">
    <citation type="submission" date="2019-03" db="EMBL/GenBank/DDBJ databases">
        <title>Genomic Encyclopedia of Type Strains, Phase IV (KMG-IV): sequencing the most valuable type-strain genomes for metagenomic binning, comparative biology and taxonomic classification.</title>
        <authorList>
            <person name="Goeker M."/>
        </authorList>
    </citation>
    <scope>NUCLEOTIDE SEQUENCE [LARGE SCALE GENOMIC DNA]</scope>
    <source>
        <strain evidence="1 2">DSM 46831</strain>
    </source>
</reference>
<comment type="caution">
    <text evidence="1">The sequence shown here is derived from an EMBL/GenBank/DDBJ whole genome shotgun (WGS) entry which is preliminary data.</text>
</comment>
<proteinExistence type="predicted"/>
<dbReference type="Proteomes" id="UP000294746">
    <property type="component" value="Unassembled WGS sequence"/>
</dbReference>
<sequence>MQANNLVELENLCWEDLELADQDVVNFIDIQGGKHS</sequence>